<proteinExistence type="predicted"/>
<protein>
    <submittedName>
        <fullName evidence="1">Uncharacterized protein</fullName>
    </submittedName>
</protein>
<dbReference type="HOGENOM" id="CLU_1082750_0_0_1"/>
<accession>E3N812</accession>
<evidence type="ECO:0000313" key="1">
    <source>
        <dbReference type="EMBL" id="EFO89252.1"/>
    </source>
</evidence>
<dbReference type="OrthoDB" id="6413258at2759"/>
<sequence>MSDFYITLVSNAQATSTISNFKTHLASPLNFNKPYEVALCSIIYPTSHDLIAKTLESDGKYENEFSVWYDKQEFKCSIPHCSFDSPLELITILNYTLTNIVSRATNDTKVKIDLFSYDSIFKRITVPKHSKVTKIELSDRLSYFLGLNKVLTTFPVIGQYSVYSGSDLMYIYSDGLVEPQITSHMKVPLLKVITISTGIMGNVDQSFTNPLYVPVRSSYVDQIGIQIKNDRDQFIPFNSGKIVVVLHFRPIVSSLDG</sequence>
<dbReference type="InParanoid" id="E3N812"/>
<dbReference type="AlphaFoldDB" id="E3N812"/>
<gene>
    <name evidence="1" type="ORF">CRE_16327</name>
</gene>
<keyword evidence="2" id="KW-1185">Reference proteome</keyword>
<dbReference type="EMBL" id="DS268553">
    <property type="protein sequence ID" value="EFO89252.1"/>
    <property type="molecule type" value="Genomic_DNA"/>
</dbReference>
<dbReference type="Proteomes" id="UP000008281">
    <property type="component" value="Unassembled WGS sequence"/>
</dbReference>
<name>E3N812_CAERE</name>
<reference evidence="1" key="1">
    <citation type="submission" date="2007-07" db="EMBL/GenBank/DDBJ databases">
        <title>PCAP assembly of the Caenorhabditis remanei genome.</title>
        <authorList>
            <consortium name="The Caenorhabditis remanei Sequencing Consortium"/>
            <person name="Wilson R.K."/>
        </authorList>
    </citation>
    <scope>NUCLEOTIDE SEQUENCE [LARGE SCALE GENOMIC DNA]</scope>
    <source>
        <strain evidence="1">PB4641</strain>
    </source>
</reference>
<organism evidence="2">
    <name type="scientific">Caenorhabditis remanei</name>
    <name type="common">Caenorhabditis vulgaris</name>
    <dbReference type="NCBI Taxonomy" id="31234"/>
    <lineage>
        <taxon>Eukaryota</taxon>
        <taxon>Metazoa</taxon>
        <taxon>Ecdysozoa</taxon>
        <taxon>Nematoda</taxon>
        <taxon>Chromadorea</taxon>
        <taxon>Rhabditida</taxon>
        <taxon>Rhabditina</taxon>
        <taxon>Rhabditomorpha</taxon>
        <taxon>Rhabditoidea</taxon>
        <taxon>Rhabditidae</taxon>
        <taxon>Peloderinae</taxon>
        <taxon>Caenorhabditis</taxon>
    </lineage>
</organism>
<evidence type="ECO:0000313" key="2">
    <source>
        <dbReference type="Proteomes" id="UP000008281"/>
    </source>
</evidence>